<dbReference type="PANTHER" id="PTHR13475">
    <property type="entry name" value="NEUGRIN"/>
    <property type="match status" value="1"/>
</dbReference>
<gene>
    <name evidence="6" type="ORF">BT63DRAFT_361921</name>
</gene>
<keyword evidence="7" id="KW-1185">Reference proteome</keyword>
<comment type="subcellular location">
    <subcellularLocation>
        <location evidence="2">Mitochondrion</location>
    </subcellularLocation>
</comment>
<evidence type="ECO:0000256" key="1">
    <source>
        <dbReference type="ARBA" id="ARBA00003548"/>
    </source>
</evidence>
<evidence type="ECO:0000256" key="5">
    <source>
        <dbReference type="ARBA" id="ARBA00022946"/>
    </source>
</evidence>
<accession>A0A6A6TXZ6</accession>
<name>A0A6A6TXZ6_9PEZI</name>
<evidence type="ECO:0000313" key="6">
    <source>
        <dbReference type="EMBL" id="KAF2664027.1"/>
    </source>
</evidence>
<evidence type="ECO:0000256" key="4">
    <source>
        <dbReference type="ARBA" id="ARBA00013566"/>
    </source>
</evidence>
<keyword evidence="5" id="KW-0809">Transit peptide</keyword>
<organism evidence="6 7">
    <name type="scientific">Microthyrium microscopicum</name>
    <dbReference type="NCBI Taxonomy" id="703497"/>
    <lineage>
        <taxon>Eukaryota</taxon>
        <taxon>Fungi</taxon>
        <taxon>Dikarya</taxon>
        <taxon>Ascomycota</taxon>
        <taxon>Pezizomycotina</taxon>
        <taxon>Dothideomycetes</taxon>
        <taxon>Dothideomycetes incertae sedis</taxon>
        <taxon>Microthyriales</taxon>
        <taxon>Microthyriaceae</taxon>
        <taxon>Microthyrium</taxon>
    </lineage>
</organism>
<evidence type="ECO:0000256" key="3">
    <source>
        <dbReference type="ARBA" id="ARBA00010895"/>
    </source>
</evidence>
<protein>
    <recommendedName>
        <fullName evidence="4">Required for respiratory growth protein 9, mitochondrial</fullName>
    </recommendedName>
</protein>
<sequence>EKWNPKGKKLSPDTMDGIRALHAQYPTHFTTPVLAKHFEITPEAIRRILKSRWTPSAKE</sequence>
<dbReference type="Proteomes" id="UP000799302">
    <property type="component" value="Unassembled WGS sequence"/>
</dbReference>
<comment type="function">
    <text evidence="1">Required for respiratory activity and maintenance and expression of the mitochondrial genome.</text>
</comment>
<dbReference type="GO" id="GO:0005739">
    <property type="term" value="C:mitochondrion"/>
    <property type="evidence" value="ECO:0007669"/>
    <property type="project" value="UniProtKB-SubCell"/>
</dbReference>
<feature type="non-terminal residue" evidence="6">
    <location>
        <position position="1"/>
    </location>
</feature>
<dbReference type="GO" id="GO:0005634">
    <property type="term" value="C:nucleus"/>
    <property type="evidence" value="ECO:0007669"/>
    <property type="project" value="TreeGrafter"/>
</dbReference>
<dbReference type="OrthoDB" id="5578174at2759"/>
<dbReference type="EMBL" id="MU004243">
    <property type="protein sequence ID" value="KAF2664027.1"/>
    <property type="molecule type" value="Genomic_DNA"/>
</dbReference>
<evidence type="ECO:0000313" key="7">
    <source>
        <dbReference type="Proteomes" id="UP000799302"/>
    </source>
</evidence>
<reference evidence="6" key="1">
    <citation type="journal article" date="2020" name="Stud. Mycol.">
        <title>101 Dothideomycetes genomes: a test case for predicting lifestyles and emergence of pathogens.</title>
        <authorList>
            <person name="Haridas S."/>
            <person name="Albert R."/>
            <person name="Binder M."/>
            <person name="Bloem J."/>
            <person name="Labutti K."/>
            <person name="Salamov A."/>
            <person name="Andreopoulos B."/>
            <person name="Baker S."/>
            <person name="Barry K."/>
            <person name="Bills G."/>
            <person name="Bluhm B."/>
            <person name="Cannon C."/>
            <person name="Castanera R."/>
            <person name="Culley D."/>
            <person name="Daum C."/>
            <person name="Ezra D."/>
            <person name="Gonzalez J."/>
            <person name="Henrissat B."/>
            <person name="Kuo A."/>
            <person name="Liang C."/>
            <person name="Lipzen A."/>
            <person name="Lutzoni F."/>
            <person name="Magnuson J."/>
            <person name="Mondo S."/>
            <person name="Nolan M."/>
            <person name="Ohm R."/>
            <person name="Pangilinan J."/>
            <person name="Park H.-J."/>
            <person name="Ramirez L."/>
            <person name="Alfaro M."/>
            <person name="Sun H."/>
            <person name="Tritt A."/>
            <person name="Yoshinaga Y."/>
            <person name="Zwiers L.-H."/>
            <person name="Turgeon B."/>
            <person name="Goodwin S."/>
            <person name="Spatafora J."/>
            <person name="Crous P."/>
            <person name="Grigoriev I."/>
        </authorList>
    </citation>
    <scope>NUCLEOTIDE SEQUENCE</scope>
    <source>
        <strain evidence="6">CBS 115976</strain>
    </source>
</reference>
<feature type="non-terminal residue" evidence="6">
    <location>
        <position position="59"/>
    </location>
</feature>
<dbReference type="InterPro" id="IPR010487">
    <property type="entry name" value="NGRN/Rrg9"/>
</dbReference>
<proteinExistence type="inferred from homology"/>
<evidence type="ECO:0000256" key="2">
    <source>
        <dbReference type="ARBA" id="ARBA00004173"/>
    </source>
</evidence>
<comment type="similarity">
    <text evidence="3">Belongs to the RRG9 family.</text>
</comment>
<dbReference type="AlphaFoldDB" id="A0A6A6TXZ6"/>
<dbReference type="PANTHER" id="PTHR13475:SF3">
    <property type="entry name" value="NEUGRIN"/>
    <property type="match status" value="1"/>
</dbReference>
<dbReference type="Pfam" id="PF06413">
    <property type="entry name" value="Neugrin"/>
    <property type="match status" value="1"/>
</dbReference>